<sequence length="139" mass="15976">MFVMVAVFVFYMIASYLIHSATCFVLYGKAGTALRWFAWIPVLGAIPYMWTIRKSAWNLLFLLIPIANVVFAIIWYVKFLNAFGKSGHWLWFMLLPYVGEIILFILWIYMAASDQVKYVLGEPRHKGGKGNISISITIN</sequence>
<accession>A0A4V6QD34</accession>
<keyword evidence="3" id="KW-1185">Reference proteome</keyword>
<feature type="transmembrane region" description="Helical" evidence="1">
    <location>
        <begin position="89"/>
        <end position="110"/>
    </location>
</feature>
<feature type="transmembrane region" description="Helical" evidence="1">
    <location>
        <begin position="56"/>
        <end position="77"/>
    </location>
</feature>
<dbReference type="Proteomes" id="UP000294581">
    <property type="component" value="Unassembled WGS sequence"/>
</dbReference>
<evidence type="ECO:0000313" key="3">
    <source>
        <dbReference type="Proteomes" id="UP000294581"/>
    </source>
</evidence>
<keyword evidence="1" id="KW-0812">Transmembrane</keyword>
<dbReference type="AlphaFoldDB" id="A0A4V6QD34"/>
<reference evidence="2 3" key="1">
    <citation type="submission" date="2019-03" db="EMBL/GenBank/DDBJ databases">
        <title>Genomic Encyclopedia of Type Strains, Phase IV (KMG-IV): sequencing the most valuable type-strain genomes for metagenomic binning, comparative biology and taxonomic classification.</title>
        <authorList>
            <person name="Goeker M."/>
        </authorList>
    </citation>
    <scope>NUCLEOTIDE SEQUENCE [LARGE SCALE GENOMIC DNA]</scope>
    <source>
        <strain evidence="2 3">DSM 17974</strain>
    </source>
</reference>
<keyword evidence="1" id="KW-0472">Membrane</keyword>
<evidence type="ECO:0000313" key="2">
    <source>
        <dbReference type="EMBL" id="TDY50071.1"/>
    </source>
</evidence>
<keyword evidence="1" id="KW-1133">Transmembrane helix</keyword>
<feature type="transmembrane region" description="Helical" evidence="1">
    <location>
        <begin position="6"/>
        <end position="27"/>
    </location>
</feature>
<comment type="caution">
    <text evidence="2">The sequence shown here is derived from an EMBL/GenBank/DDBJ whole genome shotgun (WGS) entry which is preliminary data.</text>
</comment>
<protein>
    <submittedName>
        <fullName evidence="2">Uncharacterized protein</fullName>
    </submittedName>
</protein>
<dbReference type="EMBL" id="SORF01000003">
    <property type="protein sequence ID" value="TDY50071.1"/>
    <property type="molecule type" value="Genomic_DNA"/>
</dbReference>
<organism evidence="2 3">
    <name type="scientific">Alicyclobacillus sacchari</name>
    <dbReference type="NCBI Taxonomy" id="392010"/>
    <lineage>
        <taxon>Bacteria</taxon>
        <taxon>Bacillati</taxon>
        <taxon>Bacillota</taxon>
        <taxon>Bacilli</taxon>
        <taxon>Bacillales</taxon>
        <taxon>Alicyclobacillaceae</taxon>
        <taxon>Alicyclobacillus</taxon>
    </lineage>
</organism>
<evidence type="ECO:0000256" key="1">
    <source>
        <dbReference type="SAM" id="Phobius"/>
    </source>
</evidence>
<proteinExistence type="predicted"/>
<name>A0A4V6QD34_9BACL</name>
<dbReference type="Pfam" id="PF18936">
    <property type="entry name" value="DUF5684"/>
    <property type="match status" value="1"/>
</dbReference>
<dbReference type="InterPro" id="IPR043739">
    <property type="entry name" value="DUF5684"/>
</dbReference>
<gene>
    <name evidence="2" type="ORF">C7445_103115</name>
</gene>